<evidence type="ECO:0000256" key="1">
    <source>
        <dbReference type="SAM" id="MobiDB-lite"/>
    </source>
</evidence>
<dbReference type="Proteomes" id="UP000325598">
    <property type="component" value="Unassembled WGS sequence"/>
</dbReference>
<feature type="region of interest" description="Disordered" evidence="1">
    <location>
        <begin position="76"/>
        <end position="110"/>
    </location>
</feature>
<dbReference type="AlphaFoldDB" id="A0A5J4LTF5"/>
<dbReference type="EMBL" id="BLAG01000020">
    <property type="protein sequence ID" value="GES33675.1"/>
    <property type="molecule type" value="Genomic_DNA"/>
</dbReference>
<proteinExistence type="predicted"/>
<sequence>MSTTTSPLAYFDPRSPDGGQCSGASGGERVDEAGDGRVGGDWPEQLGLGPQHRNVRQAVPAQRDRQGQIEQDFAGIMHRPGLAPRLQGRRERGIQTGPPDRLHQQYPAGL</sequence>
<keyword evidence="3" id="KW-1185">Reference proteome</keyword>
<organism evidence="2 3">
    <name type="scientific">Streptomyces angustmyceticus</name>
    <dbReference type="NCBI Taxonomy" id="285578"/>
    <lineage>
        <taxon>Bacteria</taxon>
        <taxon>Bacillati</taxon>
        <taxon>Actinomycetota</taxon>
        <taxon>Actinomycetes</taxon>
        <taxon>Kitasatosporales</taxon>
        <taxon>Streptomycetaceae</taxon>
        <taxon>Streptomyces</taxon>
    </lineage>
</organism>
<accession>A0A5J4LTF5</accession>
<name>A0A5J4LTF5_9ACTN</name>
<reference evidence="2 3" key="1">
    <citation type="submission" date="2019-10" db="EMBL/GenBank/DDBJ databases">
        <title>Whole genome shotgun sequence of Streptomyces angustmyceticus NBRC 3934.</title>
        <authorList>
            <person name="Hosoyama A."/>
            <person name="Ichikawa N."/>
            <person name="Kimura A."/>
            <person name="Kitahashi Y."/>
            <person name="Komaki H."/>
            <person name="Uohara A."/>
        </authorList>
    </citation>
    <scope>NUCLEOTIDE SEQUENCE [LARGE SCALE GENOMIC DNA]</scope>
    <source>
        <strain evidence="2 3">NBRC 3934</strain>
    </source>
</reference>
<evidence type="ECO:0000313" key="3">
    <source>
        <dbReference type="Proteomes" id="UP000325598"/>
    </source>
</evidence>
<evidence type="ECO:0000313" key="2">
    <source>
        <dbReference type="EMBL" id="GES33675.1"/>
    </source>
</evidence>
<gene>
    <name evidence="2" type="ORF">San01_61630</name>
</gene>
<protein>
    <submittedName>
        <fullName evidence="2">Uncharacterized protein</fullName>
    </submittedName>
</protein>
<feature type="region of interest" description="Disordered" evidence="1">
    <location>
        <begin position="1"/>
        <end position="49"/>
    </location>
</feature>
<comment type="caution">
    <text evidence="2">The sequence shown here is derived from an EMBL/GenBank/DDBJ whole genome shotgun (WGS) entry which is preliminary data.</text>
</comment>